<comment type="function">
    <text evidence="9">Catalyzes the transfer of a geranyl-geranyl moiety from geranyl-geranyl pyrophosphate to cysteines occuring in specific C-terminal amino acid sequences.</text>
</comment>
<feature type="region of interest" description="Disordered" evidence="10">
    <location>
        <begin position="1"/>
        <end position="20"/>
    </location>
</feature>
<dbReference type="FunFam" id="1.25.40.120:FF:000035">
    <property type="entry name" value="Geranylgeranyl transferase type-2 subunit alpha"/>
    <property type="match status" value="1"/>
</dbReference>
<gene>
    <name evidence="11" type="ORF">CcCBS67573_g08842</name>
</gene>
<evidence type="ECO:0000313" key="12">
    <source>
        <dbReference type="Proteomes" id="UP000320333"/>
    </source>
</evidence>
<dbReference type="EMBL" id="QEAP01000646">
    <property type="protein sequence ID" value="TPX62245.1"/>
    <property type="molecule type" value="Genomic_DNA"/>
</dbReference>
<dbReference type="Gene3D" id="2.60.40.1130">
    <property type="entry name" value="Rab geranylgeranyltransferase alpha-subunit, insert domain"/>
    <property type="match status" value="1"/>
</dbReference>
<dbReference type="SUPFAM" id="SSF48439">
    <property type="entry name" value="Protein prenylyltransferase"/>
    <property type="match status" value="1"/>
</dbReference>
<evidence type="ECO:0000256" key="9">
    <source>
        <dbReference type="RuleBase" id="RU367120"/>
    </source>
</evidence>
<dbReference type="Proteomes" id="UP000320333">
    <property type="component" value="Unassembled WGS sequence"/>
</dbReference>
<evidence type="ECO:0000256" key="7">
    <source>
        <dbReference type="ARBA" id="ARBA00031267"/>
    </source>
</evidence>
<keyword evidence="6" id="KW-0677">Repeat</keyword>
<dbReference type="Pfam" id="PF01239">
    <property type="entry name" value="PPTA"/>
    <property type="match status" value="5"/>
</dbReference>
<reference evidence="11 12" key="1">
    <citation type="journal article" date="2019" name="Sci. Rep.">
        <title>Comparative genomics of chytrid fungi reveal insights into the obligate biotrophic and pathogenic lifestyle of Synchytrium endobioticum.</title>
        <authorList>
            <person name="van de Vossenberg B.T.L.H."/>
            <person name="Warris S."/>
            <person name="Nguyen H.D.T."/>
            <person name="van Gent-Pelzer M.P.E."/>
            <person name="Joly D.L."/>
            <person name="van de Geest H.C."/>
            <person name="Bonants P.J.M."/>
            <person name="Smith D.S."/>
            <person name="Levesque C.A."/>
            <person name="van der Lee T.A.J."/>
        </authorList>
    </citation>
    <scope>NUCLEOTIDE SEQUENCE [LARGE SCALE GENOMIC DNA]</scope>
    <source>
        <strain evidence="11 12">CBS 675.73</strain>
    </source>
</reference>
<accession>A0A507EFQ4</accession>
<evidence type="ECO:0000256" key="6">
    <source>
        <dbReference type="ARBA" id="ARBA00022737"/>
    </source>
</evidence>
<evidence type="ECO:0000256" key="4">
    <source>
        <dbReference type="ARBA" id="ARBA00022602"/>
    </source>
</evidence>
<evidence type="ECO:0000256" key="3">
    <source>
        <dbReference type="ARBA" id="ARBA00014772"/>
    </source>
</evidence>
<keyword evidence="5 9" id="KW-0808">Transferase</keyword>
<evidence type="ECO:0000256" key="1">
    <source>
        <dbReference type="ARBA" id="ARBA00006734"/>
    </source>
</evidence>
<dbReference type="AlphaFoldDB" id="A0A507EFQ4"/>
<dbReference type="STRING" id="246404.A0A507EFQ4"/>
<dbReference type="GO" id="GO:0097354">
    <property type="term" value="P:prenylation"/>
    <property type="evidence" value="ECO:0007669"/>
    <property type="project" value="UniProtKB-UniRule"/>
</dbReference>
<dbReference type="PANTHER" id="PTHR11129">
    <property type="entry name" value="PROTEIN FARNESYLTRANSFERASE ALPHA SUBUNIT/RAB GERANYLGERANYL TRANSFERASE ALPHA SUBUNIT"/>
    <property type="match status" value="1"/>
</dbReference>
<dbReference type="SUPFAM" id="SSF52058">
    <property type="entry name" value="L domain-like"/>
    <property type="match status" value="1"/>
</dbReference>
<comment type="caution">
    <text evidence="11">The sequence shown here is derived from an EMBL/GenBank/DDBJ whole genome shotgun (WGS) entry which is preliminary data.</text>
</comment>
<dbReference type="GO" id="GO:0004663">
    <property type="term" value="F:Rab geranylgeranyltransferase activity"/>
    <property type="evidence" value="ECO:0007669"/>
    <property type="project" value="UniProtKB-UniRule"/>
</dbReference>
<dbReference type="Gene3D" id="1.25.40.120">
    <property type="entry name" value="Protein prenylyltransferase"/>
    <property type="match status" value="1"/>
</dbReference>
<organism evidence="11 12">
    <name type="scientific">Chytriomyces confervae</name>
    <dbReference type="NCBI Taxonomy" id="246404"/>
    <lineage>
        <taxon>Eukaryota</taxon>
        <taxon>Fungi</taxon>
        <taxon>Fungi incertae sedis</taxon>
        <taxon>Chytridiomycota</taxon>
        <taxon>Chytridiomycota incertae sedis</taxon>
        <taxon>Chytridiomycetes</taxon>
        <taxon>Chytridiales</taxon>
        <taxon>Chytriomycetaceae</taxon>
        <taxon>Chytriomyces</taxon>
    </lineage>
</organism>
<sequence>MAEGSHNQKKSSAVLSAAETEANKRRTKTYIDAWAVMATMRDSADPFDASALDATQAVVELNPDAYTVWNYRRRILTHLFATSHSDEKDRVLLAKQDLKLLEKLIRIHPKSYWLWVHRRWVLENMSSPDWDRELLISQMMLDLDARNFHGWSYRRSVLKSAGRLPDLAEIEYTNAKIRQNFSNYSAWHYRSRLIPSVTGEDFEQRDSIIQKDFETVRNAIYTEPADQSAWLYQRWLLGQKSSNLTVEWAIAEHVSDAKFMVIVCFNAPVSMNPSKVILSDAKYRVERIATKSPITPSHVVSFSIIAPQAGTPLKLEICLKPDCFNLPTSNSQLEEISLSFNATRTAMRVEGTITTQSNAQTDNTLQMNQYQPVEIWERELASIRELAEFEPESKWPWMALVHCLKELGGESNVREAISVCDTLERLDPDRKNYYRDTISDFHWNQTLDKLTNPSTSESSVIPPMPWKFTRIPTPHLLPPILTILNLANHALTDIPVFPCLRELNVDNNLIQRVRRLDMMPLLQRLTEASEKGADGFIEFMDVIWENVSMAANCWLRALRETRVIGQWHAIDPSLSAIEVGATASEHDLVFPTYHQ</sequence>
<evidence type="ECO:0000256" key="5">
    <source>
        <dbReference type="ARBA" id="ARBA00022679"/>
    </source>
</evidence>
<dbReference type="InterPro" id="IPR002088">
    <property type="entry name" value="Prenyl_trans_a"/>
</dbReference>
<comment type="catalytic activity">
    <reaction evidence="8 9">
        <text>geranylgeranyl diphosphate + L-cysteinyl-[protein] = S-geranylgeranyl-L-cysteinyl-[protein] + diphosphate</text>
        <dbReference type="Rhea" id="RHEA:21240"/>
        <dbReference type="Rhea" id="RHEA-COMP:10131"/>
        <dbReference type="Rhea" id="RHEA-COMP:11537"/>
        <dbReference type="ChEBI" id="CHEBI:29950"/>
        <dbReference type="ChEBI" id="CHEBI:33019"/>
        <dbReference type="ChEBI" id="CHEBI:57533"/>
        <dbReference type="ChEBI" id="CHEBI:86021"/>
        <dbReference type="EC" id="2.5.1.60"/>
    </reaction>
</comment>
<evidence type="ECO:0000313" key="11">
    <source>
        <dbReference type="EMBL" id="TPX62245.1"/>
    </source>
</evidence>
<dbReference type="EC" id="2.5.1.60" evidence="2 9"/>
<keyword evidence="4 9" id="KW-0637">Prenyltransferase</keyword>
<evidence type="ECO:0000256" key="8">
    <source>
        <dbReference type="ARBA" id="ARBA00047658"/>
    </source>
</evidence>
<dbReference type="PANTHER" id="PTHR11129:SF2">
    <property type="entry name" value="GERANYLGERANYL TRANSFERASE TYPE-2 SUBUNIT ALPHA"/>
    <property type="match status" value="1"/>
</dbReference>
<evidence type="ECO:0000256" key="10">
    <source>
        <dbReference type="SAM" id="MobiDB-lite"/>
    </source>
</evidence>
<dbReference type="OrthoDB" id="1658at2759"/>
<protein>
    <recommendedName>
        <fullName evidence="3 9">Geranylgeranyl transferase type-2 subunit alpha</fullName>
        <ecNumber evidence="2 9">2.5.1.60</ecNumber>
    </recommendedName>
    <alternativeName>
        <fullName evidence="7 9">Geranylgeranyl transferase type II subunit alpha</fullName>
    </alternativeName>
</protein>
<dbReference type="GO" id="GO:0005968">
    <property type="term" value="C:Rab-protein geranylgeranyltransferase complex"/>
    <property type="evidence" value="ECO:0007669"/>
    <property type="project" value="TreeGrafter"/>
</dbReference>
<dbReference type="PROSITE" id="PS51147">
    <property type="entry name" value="PFTA"/>
    <property type="match status" value="4"/>
</dbReference>
<name>A0A507EFQ4_9FUNG</name>
<keyword evidence="12" id="KW-1185">Reference proteome</keyword>
<proteinExistence type="inferred from homology"/>
<comment type="similarity">
    <text evidence="1 9">Belongs to the protein prenyltransferase subunit alpha family.</text>
</comment>
<evidence type="ECO:0000256" key="2">
    <source>
        <dbReference type="ARBA" id="ARBA00012656"/>
    </source>
</evidence>